<accession>A0A5P3XJ60</accession>
<proteinExistence type="predicted"/>
<dbReference type="EMBL" id="CP032452">
    <property type="protein sequence ID" value="QEZ70398.1"/>
    <property type="molecule type" value="Genomic_DNA"/>
</dbReference>
<gene>
    <name evidence="1" type="ORF">D4A35_16390</name>
</gene>
<dbReference type="RefSeq" id="WP_150887225.1">
    <property type="nucleotide sequence ID" value="NZ_CP032452.1"/>
</dbReference>
<protein>
    <recommendedName>
        <fullName evidence="3">Exo-alpha-sialidase</fullName>
    </recommendedName>
</protein>
<evidence type="ECO:0000313" key="1">
    <source>
        <dbReference type="EMBL" id="QEZ70398.1"/>
    </source>
</evidence>
<organism evidence="1 2">
    <name type="scientific">Paraclostridium bifermentans</name>
    <name type="common">Clostridium bifermentans</name>
    <dbReference type="NCBI Taxonomy" id="1490"/>
    <lineage>
        <taxon>Bacteria</taxon>
        <taxon>Bacillati</taxon>
        <taxon>Bacillota</taxon>
        <taxon>Clostridia</taxon>
        <taxon>Peptostreptococcales</taxon>
        <taxon>Peptostreptococcaceae</taxon>
        <taxon>Paraclostridium</taxon>
    </lineage>
</organism>
<dbReference type="Proteomes" id="UP000326961">
    <property type="component" value="Chromosome"/>
</dbReference>
<name>A0A5P3XJ60_PARBF</name>
<dbReference type="AlphaFoldDB" id="A0A5P3XJ60"/>
<reference evidence="1 2" key="1">
    <citation type="submission" date="2018-09" db="EMBL/GenBank/DDBJ databases">
        <title>A clostridial neurotoxin that targets Anopheles mosquitoes.</title>
        <authorList>
            <person name="Contreras E."/>
            <person name="Masuyer G."/>
            <person name="Qureshi N."/>
            <person name="Chawla S."/>
            <person name="Lim H.L."/>
            <person name="Chen J."/>
            <person name="Stenmark P."/>
            <person name="Gill S."/>
        </authorList>
    </citation>
    <scope>NUCLEOTIDE SEQUENCE [LARGE SCALE GENOMIC DNA]</scope>
    <source>
        <strain evidence="1 2">Cbm</strain>
    </source>
</reference>
<sequence>MLFNDTDILIKKSNQDLNILNLGSGITYYVIKNDLNEVCSQEIIKGEFSFIDAYADIDKDDNIYGILSDKKGKLIEMKLEESIKFNTVLKYDYKNFYVKFPYIKIFSHKKHIIYYSINKKNPLMCNLIHIYIDEDKTIKSKVDYIPYNIMSNFEVVWKDDSPILFYFKSIDGCEELFTTTFDSEKVLWSNPLKLTDSKELKIYLSVLKDRNNNCHIVFSENSGGKYFCKYIKLNLNENSFNKIRVETIKTRTMCLFPHLINYKNDLYIQWGEYNYVYTCKSNDLGEVWDIENIYEKKSDKSLRRYIFKSNYEKDKLCKCNTIFTNLDNIKSNNFEIDYII</sequence>
<evidence type="ECO:0000313" key="2">
    <source>
        <dbReference type="Proteomes" id="UP000326961"/>
    </source>
</evidence>
<evidence type="ECO:0008006" key="3">
    <source>
        <dbReference type="Google" id="ProtNLM"/>
    </source>
</evidence>